<comment type="caution">
    <text evidence="1">The sequence shown here is derived from an EMBL/GenBank/DDBJ whole genome shotgun (WGS) entry which is preliminary data.</text>
</comment>
<keyword evidence="2" id="KW-1185">Reference proteome</keyword>
<evidence type="ECO:0000313" key="2">
    <source>
        <dbReference type="Proteomes" id="UP000307720"/>
    </source>
</evidence>
<gene>
    <name evidence="1" type="ORF">E5357_07615</name>
</gene>
<evidence type="ECO:0000313" key="1">
    <source>
        <dbReference type="EMBL" id="TGX98822.1"/>
    </source>
</evidence>
<sequence>MARSNNQKLKLLYLYQILLDETDDTHSIGTQQIIDELDSRGISAERKSIYTDIKALTEYGADIIGEKKGRGYEYHIGNRPFELAELKLLVDAVQSSRFITRKKSKELIRKIEGLTSTYQAKELQGQVFVAQRIKTMNESIYYNIDMIHSAINSNKKIRFQYFNWSVDKKQELRHGGEYYSVSPWGVCWNDEWYYLIAFDDKTREIRHYRVDKMKKLTLTGEMREGKDSFESLDMAVYTKKRFGMYDGKEERVHLICKNDFAGVMIDRFGKDIPFSKVDEEHFEVTVNVAVSGLFFGWIIGLGDGVRISGPSEVVDKMKEVIKRLNEVYGI</sequence>
<dbReference type="Proteomes" id="UP000307720">
    <property type="component" value="Unassembled WGS sequence"/>
</dbReference>
<dbReference type="EMBL" id="SRZB01000013">
    <property type="protein sequence ID" value="TGX98822.1"/>
    <property type="molecule type" value="Genomic_DNA"/>
</dbReference>
<name>A0AC61QZF3_9FIRM</name>
<organism evidence="1 2">
    <name type="scientific">Hominisplanchenecus murintestinalis</name>
    <dbReference type="NCBI Taxonomy" id="2941517"/>
    <lineage>
        <taxon>Bacteria</taxon>
        <taxon>Bacillati</taxon>
        <taxon>Bacillota</taxon>
        <taxon>Clostridia</taxon>
        <taxon>Lachnospirales</taxon>
        <taxon>Lachnospiraceae</taxon>
        <taxon>Hominisplanchenecus</taxon>
    </lineage>
</organism>
<reference evidence="1" key="1">
    <citation type="submission" date="2019-04" db="EMBL/GenBank/DDBJ databases">
        <title>Microbes associate with the intestines of laboratory mice.</title>
        <authorList>
            <person name="Navarre W."/>
            <person name="Wong E."/>
            <person name="Huang K."/>
            <person name="Tropini C."/>
            <person name="Ng K."/>
            <person name="Yu B."/>
        </authorList>
    </citation>
    <scope>NUCLEOTIDE SEQUENCE</scope>
    <source>
        <strain evidence="1">NM72_1-8</strain>
    </source>
</reference>
<proteinExistence type="predicted"/>
<accession>A0AC61QZF3</accession>
<protein>
    <submittedName>
        <fullName evidence="1">Transcriptional regulator</fullName>
    </submittedName>
</protein>